<sequence length="336" mass="36771">MKLMKSKLWRGCSLVLLAGSIAASIDRPQTASADVRIAPLQTAQLETGESGDRPTDTNRFQLLDRGIEPRQELSFSPAENSKEILSVVTNMDMNMSIAGRMIPAMDMPGMMMKMETVVDRVEDNGDIHLSFVYTESDVMDAANSPPMMVEAIRSELQKIVGMTGTMLVNKHGATKLANFDLPGNIDPNTQQLFDRTMSSIEEISTPLPSEAIGVGARWQIVNSPAVNGMKLEQIATYEIVELQDNQITLDIAVTQNADPQTPQLPGMPPDAKIDLKSYTGNGRGRVILQLDKMMPVRGSIAIDSNTQMEIGSKSSNSVEAMPVEMDMTMQMDMESL</sequence>
<proteinExistence type="predicted"/>
<keyword evidence="1" id="KW-0732">Signal</keyword>
<protein>
    <submittedName>
        <fullName evidence="2">Uncharacterized protein</fullName>
    </submittedName>
</protein>
<reference evidence="2 3" key="1">
    <citation type="submission" date="2020-04" db="EMBL/GenBank/DDBJ databases">
        <authorList>
            <person name="Basu S."/>
            <person name="Maruthanayagam V."/>
            <person name="Chakraborty S."/>
            <person name="Pramanik A."/>
            <person name="Mukherjee J."/>
            <person name="Brink B."/>
        </authorList>
    </citation>
    <scope>NUCLEOTIDE SEQUENCE [LARGE SCALE GENOMIC DNA]</scope>
    <source>
        <strain evidence="2 3">AP17</strain>
    </source>
</reference>
<evidence type="ECO:0000313" key="2">
    <source>
        <dbReference type="EMBL" id="QIZ70635.1"/>
    </source>
</evidence>
<dbReference type="EMBL" id="CP051167">
    <property type="protein sequence ID" value="QIZ70635.1"/>
    <property type="molecule type" value="Genomic_DNA"/>
</dbReference>
<feature type="signal peptide" evidence="1">
    <location>
        <begin position="1"/>
        <end position="18"/>
    </location>
</feature>
<name>A0A6H1TW07_9CYAN</name>
<keyword evidence="3" id="KW-1185">Reference proteome</keyword>
<dbReference type="KEGG" id="oxy:HCG48_08625"/>
<dbReference type="Proteomes" id="UP000500857">
    <property type="component" value="Chromosome"/>
</dbReference>
<organism evidence="2 3">
    <name type="scientific">Oxynema aestuarii AP17</name>
    <dbReference type="NCBI Taxonomy" id="2064643"/>
    <lineage>
        <taxon>Bacteria</taxon>
        <taxon>Bacillati</taxon>
        <taxon>Cyanobacteriota</taxon>
        <taxon>Cyanophyceae</taxon>
        <taxon>Oscillatoriophycideae</taxon>
        <taxon>Oscillatoriales</taxon>
        <taxon>Oscillatoriaceae</taxon>
        <taxon>Oxynema</taxon>
        <taxon>Oxynema aestuarii</taxon>
    </lineage>
</organism>
<evidence type="ECO:0000313" key="3">
    <source>
        <dbReference type="Proteomes" id="UP000500857"/>
    </source>
</evidence>
<gene>
    <name evidence="2" type="ORF">HCG48_08625</name>
</gene>
<dbReference type="AlphaFoldDB" id="A0A6H1TW07"/>
<evidence type="ECO:0000256" key="1">
    <source>
        <dbReference type="SAM" id="SignalP"/>
    </source>
</evidence>
<accession>A0A6H1TW07</accession>
<feature type="chain" id="PRO_5026354027" evidence="1">
    <location>
        <begin position="19"/>
        <end position="336"/>
    </location>
</feature>
<dbReference type="RefSeq" id="WP_168568790.1">
    <property type="nucleotide sequence ID" value="NZ_CP051167.1"/>
</dbReference>